<protein>
    <recommendedName>
        <fullName evidence="3">SMC-Scp complex subunit ScpB</fullName>
    </recommendedName>
</protein>
<dbReference type="EMBL" id="PRDM01000006">
    <property type="protein sequence ID" value="MBE8727945.1"/>
    <property type="molecule type" value="Genomic_DNA"/>
</dbReference>
<organism evidence="1 2">
    <name type="scientific">Flavobacterium hungaricum</name>
    <dbReference type="NCBI Taxonomy" id="2082725"/>
    <lineage>
        <taxon>Bacteria</taxon>
        <taxon>Pseudomonadati</taxon>
        <taxon>Bacteroidota</taxon>
        <taxon>Flavobacteriia</taxon>
        <taxon>Flavobacteriales</taxon>
        <taxon>Flavobacteriaceae</taxon>
        <taxon>Flavobacterium</taxon>
    </lineage>
</organism>
<dbReference type="Proteomes" id="UP000640614">
    <property type="component" value="Unassembled WGS sequence"/>
</dbReference>
<sequence>MDALTKKEKKVLAQALRLLFDKTEDFTVCSSISDLAAKLQTSNADEIKNDLQFITSNPY</sequence>
<proteinExistence type="predicted"/>
<reference evidence="1 2" key="1">
    <citation type="submission" date="2018-07" db="EMBL/GenBank/DDBJ databases">
        <title>Genome assembly of strain KB82.</title>
        <authorList>
            <person name="Kukolya J."/>
            <person name="Horvath B."/>
            <person name="Nagy I."/>
            <person name="Toth A."/>
        </authorList>
    </citation>
    <scope>NUCLEOTIDE SEQUENCE [LARGE SCALE GENOMIC DNA]</scope>
    <source>
        <strain evidence="1 2">Kb82</strain>
    </source>
</reference>
<dbReference type="RefSeq" id="WP_194141067.1">
    <property type="nucleotide sequence ID" value="NZ_PRDM01000006.1"/>
</dbReference>
<evidence type="ECO:0000313" key="2">
    <source>
        <dbReference type="Proteomes" id="UP000640614"/>
    </source>
</evidence>
<comment type="caution">
    <text evidence="1">The sequence shown here is derived from an EMBL/GenBank/DDBJ whole genome shotgun (WGS) entry which is preliminary data.</text>
</comment>
<accession>A0ABR9TRI8</accession>
<name>A0ABR9TRI8_9FLAO</name>
<evidence type="ECO:0000313" key="1">
    <source>
        <dbReference type="EMBL" id="MBE8727945.1"/>
    </source>
</evidence>
<gene>
    <name evidence="1" type="ORF">C4F50_23765</name>
</gene>
<keyword evidence="2" id="KW-1185">Reference proteome</keyword>
<evidence type="ECO:0008006" key="3">
    <source>
        <dbReference type="Google" id="ProtNLM"/>
    </source>
</evidence>